<dbReference type="InterPro" id="IPR029052">
    <property type="entry name" value="Metallo-depent_PP-like"/>
</dbReference>
<evidence type="ECO:0000256" key="3">
    <source>
        <dbReference type="SAM" id="Phobius"/>
    </source>
</evidence>
<dbReference type="InterPro" id="IPR004843">
    <property type="entry name" value="Calcineurin-like_PHP"/>
</dbReference>
<dbReference type="GO" id="GO:0046872">
    <property type="term" value="F:metal ion binding"/>
    <property type="evidence" value="ECO:0007669"/>
    <property type="project" value="UniProtKB-KW"/>
</dbReference>
<feature type="transmembrane region" description="Helical" evidence="3">
    <location>
        <begin position="49"/>
        <end position="73"/>
    </location>
</feature>
<evidence type="ECO:0000256" key="2">
    <source>
        <dbReference type="ARBA" id="ARBA00022801"/>
    </source>
</evidence>
<dbReference type="Proteomes" id="UP000004956">
    <property type="component" value="Unassembled WGS sequence"/>
</dbReference>
<feature type="transmembrane region" description="Helical" evidence="3">
    <location>
        <begin position="85"/>
        <end position="105"/>
    </location>
</feature>
<dbReference type="InterPro" id="IPR051158">
    <property type="entry name" value="Metallophosphoesterase_sf"/>
</dbReference>
<dbReference type="Gene3D" id="3.60.21.10">
    <property type="match status" value="1"/>
</dbReference>
<gene>
    <name evidence="5" type="ORF">HMPREF9440_02283</name>
</gene>
<keyword evidence="3" id="KW-0472">Membrane</keyword>
<organism evidence="5 6">
    <name type="scientific">Sutterella parvirubra YIT 11816</name>
    <dbReference type="NCBI Taxonomy" id="762967"/>
    <lineage>
        <taxon>Bacteria</taxon>
        <taxon>Pseudomonadati</taxon>
        <taxon>Pseudomonadota</taxon>
        <taxon>Betaproteobacteria</taxon>
        <taxon>Burkholderiales</taxon>
        <taxon>Sutterellaceae</taxon>
        <taxon>Sutterella</taxon>
    </lineage>
</organism>
<dbReference type="GO" id="GO:0009245">
    <property type="term" value="P:lipid A biosynthetic process"/>
    <property type="evidence" value="ECO:0007669"/>
    <property type="project" value="TreeGrafter"/>
</dbReference>
<dbReference type="GO" id="GO:0016020">
    <property type="term" value="C:membrane"/>
    <property type="evidence" value="ECO:0007669"/>
    <property type="project" value="GOC"/>
</dbReference>
<comment type="caution">
    <text evidence="5">The sequence shown here is derived from an EMBL/GenBank/DDBJ whole genome shotgun (WGS) entry which is preliminary data.</text>
</comment>
<evidence type="ECO:0000256" key="1">
    <source>
        <dbReference type="ARBA" id="ARBA00022723"/>
    </source>
</evidence>
<feature type="transmembrane region" description="Helical" evidence="3">
    <location>
        <begin position="7"/>
        <end position="29"/>
    </location>
</feature>
<evidence type="ECO:0000259" key="4">
    <source>
        <dbReference type="Pfam" id="PF00149"/>
    </source>
</evidence>
<dbReference type="STRING" id="762967.HMPREF9440_02283"/>
<protein>
    <submittedName>
        <fullName evidence="5">Tat pathway signal sequence domain protein</fullName>
    </submittedName>
</protein>
<keyword evidence="3" id="KW-1133">Transmembrane helix</keyword>
<keyword evidence="6" id="KW-1185">Reference proteome</keyword>
<dbReference type="Pfam" id="PF00149">
    <property type="entry name" value="Metallophos"/>
    <property type="match status" value="1"/>
</dbReference>
<evidence type="ECO:0000313" key="5">
    <source>
        <dbReference type="EMBL" id="EHY30376.1"/>
    </source>
</evidence>
<feature type="domain" description="Calcineurin-like phosphoesterase" evidence="4">
    <location>
        <begin position="128"/>
        <end position="296"/>
    </location>
</feature>
<keyword evidence="1" id="KW-0479">Metal-binding</keyword>
<proteinExistence type="predicted"/>
<dbReference type="EMBL" id="AFBQ01000346">
    <property type="protein sequence ID" value="EHY30376.1"/>
    <property type="molecule type" value="Genomic_DNA"/>
</dbReference>
<dbReference type="PANTHER" id="PTHR31302:SF31">
    <property type="entry name" value="PHOSPHODIESTERASE YAEI"/>
    <property type="match status" value="1"/>
</dbReference>
<dbReference type="PANTHER" id="PTHR31302">
    <property type="entry name" value="TRANSMEMBRANE PROTEIN WITH METALLOPHOSPHOESTERASE DOMAIN-RELATED"/>
    <property type="match status" value="1"/>
</dbReference>
<dbReference type="GO" id="GO:0008758">
    <property type="term" value="F:UDP-2,3-diacylglucosamine hydrolase activity"/>
    <property type="evidence" value="ECO:0007669"/>
    <property type="project" value="TreeGrafter"/>
</dbReference>
<keyword evidence="2" id="KW-0378">Hydrolase</keyword>
<dbReference type="SUPFAM" id="SSF56300">
    <property type="entry name" value="Metallo-dependent phosphatases"/>
    <property type="match status" value="1"/>
</dbReference>
<accession>H3KHN7</accession>
<reference evidence="5 6" key="1">
    <citation type="submission" date="2011-11" db="EMBL/GenBank/DDBJ databases">
        <authorList>
            <person name="Weinstock G."/>
            <person name="Sodergren E."/>
            <person name="Clifton S."/>
            <person name="Fulton L."/>
            <person name="Fulton B."/>
            <person name="Courtney L."/>
            <person name="Fronick C."/>
            <person name="Harrison M."/>
            <person name="Strong C."/>
            <person name="Farmer C."/>
            <person name="Delahaunty K."/>
            <person name="Markovic C."/>
            <person name="Hall O."/>
            <person name="Minx P."/>
            <person name="Tomlinson C."/>
            <person name="Mitreva M."/>
            <person name="Hou S."/>
            <person name="Chen J."/>
            <person name="Wollam A."/>
            <person name="Pepin K.H."/>
            <person name="Johnson M."/>
            <person name="Bhonagiri V."/>
            <person name="Zhang X."/>
            <person name="Suruliraj S."/>
            <person name="Warren W."/>
            <person name="Chinwalla A."/>
            <person name="Mardis E.R."/>
            <person name="Wilson R.K."/>
        </authorList>
    </citation>
    <scope>NUCLEOTIDE SEQUENCE [LARGE SCALE GENOMIC DNA]</scope>
    <source>
        <strain evidence="5 6">YIT 11816</strain>
    </source>
</reference>
<dbReference type="PATRIC" id="fig|762967.3.peg.1798"/>
<dbReference type="HOGENOM" id="CLU_798167_0_0_4"/>
<dbReference type="CDD" id="cd07385">
    <property type="entry name" value="MPP_YkuE_C"/>
    <property type="match status" value="1"/>
</dbReference>
<name>H3KHN7_9BURK</name>
<keyword evidence="3" id="KW-0812">Transmembrane</keyword>
<dbReference type="AlphaFoldDB" id="H3KHN7"/>
<feature type="non-terminal residue" evidence="5">
    <location>
        <position position="1"/>
    </location>
</feature>
<sequence length="357" mass="38568">PLVKGLLTAFLVCAAAYPFVTAVFLGGLLSPELPSGLMVAGSLASSTLLVLAVFTVMREGVIFIAVLAGRSGVKLHKAVQQDRRSVLALGAASVGVAAFGVWQGVKVPDVVRRDLPVPNLPPELEGFTFVHLSDVHCSSLLSRTHMEALVERVNALSPELILITGDIADGTVKARLEDAAPLADLRARLGVFGCDGNHEHYLDYDRWVEHYAALGIRMLRNDHVVLEPRQGVRFALGGVCDPYAARFGREAPDADRTFAGAPEGLFRILMAHQPKRFPEYRQETAFDLQLSGHTHGGQVIGMQKAVEIMNGMFVKGLYALPDGTRMYVHPGSGLWNGFVLRLGVPAEIAVHRLVRAA</sequence>
<evidence type="ECO:0000313" key="6">
    <source>
        <dbReference type="Proteomes" id="UP000004956"/>
    </source>
</evidence>